<feature type="domain" description="Helicase ATP-binding" evidence="1">
    <location>
        <begin position="228"/>
        <end position="376"/>
    </location>
</feature>
<evidence type="ECO:0000259" key="1">
    <source>
        <dbReference type="PROSITE" id="PS51192"/>
    </source>
</evidence>
<dbReference type="SUPFAM" id="SSF56024">
    <property type="entry name" value="Phospholipase D/nuclease"/>
    <property type="match status" value="1"/>
</dbReference>
<dbReference type="RefSeq" id="WP_317966611.1">
    <property type="nucleotide sequence ID" value="NZ_CP129118.1"/>
</dbReference>
<dbReference type="InterPro" id="IPR001650">
    <property type="entry name" value="Helicase_C-like"/>
</dbReference>
<protein>
    <submittedName>
        <fullName evidence="3">DEAD/DEAH box helicase family protein</fullName>
    </submittedName>
</protein>
<keyword evidence="3" id="KW-0347">Helicase</keyword>
<feature type="domain" description="Helicase C-terminal" evidence="2">
    <location>
        <begin position="427"/>
        <end position="574"/>
    </location>
</feature>
<dbReference type="InterPro" id="IPR014001">
    <property type="entry name" value="Helicase_ATP-bd"/>
</dbReference>
<keyword evidence="3" id="KW-0547">Nucleotide-binding</keyword>
<dbReference type="PANTHER" id="PTHR47396:SF1">
    <property type="entry name" value="ATP-DEPENDENT HELICASE IRC3-RELATED"/>
    <property type="match status" value="1"/>
</dbReference>
<dbReference type="Proteomes" id="UP001303902">
    <property type="component" value="Chromosome"/>
</dbReference>
<gene>
    <name evidence="3" type="ORF">QWT69_13965</name>
</gene>
<dbReference type="InterPro" id="IPR006935">
    <property type="entry name" value="Helicase/UvrB_N"/>
</dbReference>
<dbReference type="Pfam" id="PF13091">
    <property type="entry name" value="PLDc_2"/>
    <property type="match status" value="1"/>
</dbReference>
<organism evidence="3 4">
    <name type="scientific">Sporosarcina oncorhynchi</name>
    <dbReference type="NCBI Taxonomy" id="3056444"/>
    <lineage>
        <taxon>Bacteria</taxon>
        <taxon>Bacillati</taxon>
        <taxon>Bacillota</taxon>
        <taxon>Bacilli</taxon>
        <taxon>Bacillales</taxon>
        <taxon>Caryophanaceae</taxon>
        <taxon>Sporosarcina</taxon>
    </lineage>
</organism>
<sequence length="811" mass="92997">MIKLRLVTKNLLDDLKRLTAEADTIYWMTAFLMKSGVREVLPSLREAALRGADIKILTGDYLSITQPDALQLLIEEIPSAEVRMMESGGTSFHPKAYLFQSKTSATVIVGSSNLSKSALTSGIEWNLYAPSTVDTDIFETAAHEFMNLFLSPNTVQLNSGQITRYRARYDETNRKLPFSAALDPKTEVEMTFGATTQEQHVADPTAPYEVTSLEPRPAQQLALDALNETVEEGYEKALVVLATGLGKTYLAAFFAQDYPRVLFIAHREELLLQAQQSFAHVFPERTSGIYDGQQKENDADFIFASIQTLAMQHHLHRFEPTAFDLIVVDEFHHAAAPTYEKVLNHFKPKFLLGLTATPDRLDNKDVYSLCDGNEAISIHFLDAIRQNWLSPFIYYGVLDETDYSALKWRNNRYDEEELLRLQMRDSYAEAVLAAWKKHKQSRTIGFCSSVRQAVFLSEHFEQAGYCSLALHGNTDRETRAAARSMLESGQLDIIFTVDLFNEGVDIPSVDTLLFARPTESLTIFTQQIGRGLRLAAGKSHCTIIDLIGNYRNARKKYQVFTDNNELPPKISSDTFTEPTYFDFHFETAVIDLLEAMKQNEPIQQRLINAYFDLKEELGHRPTYLEYHLKANEDSRAIQQKFKTYPILLEHAGELNELETEVLKQHRDWLIEVNRTGMNKSYKMVVLKYMLSRGAANWYKPVSANEVTPFFHTYLMEKPYRRDADMADKQGLALHDYNEDKVAKLIEKMPMTKWSGTSKGLIQFETGMFTPQLDVEKEHEEILFKWMKEICEYRLHWYFERKGFKRVSHVSS</sequence>
<dbReference type="EMBL" id="CP129118">
    <property type="protein sequence ID" value="WOV86965.1"/>
    <property type="molecule type" value="Genomic_DNA"/>
</dbReference>
<dbReference type="Pfam" id="PF04851">
    <property type="entry name" value="ResIII"/>
    <property type="match status" value="1"/>
</dbReference>
<dbReference type="InterPro" id="IPR025202">
    <property type="entry name" value="PLD-like_dom"/>
</dbReference>
<keyword evidence="3" id="KW-0378">Hydrolase</keyword>
<dbReference type="GO" id="GO:0004386">
    <property type="term" value="F:helicase activity"/>
    <property type="evidence" value="ECO:0007669"/>
    <property type="project" value="UniProtKB-KW"/>
</dbReference>
<accession>A0ABZ0L2X8</accession>
<evidence type="ECO:0000313" key="4">
    <source>
        <dbReference type="Proteomes" id="UP001303902"/>
    </source>
</evidence>
<dbReference type="PROSITE" id="PS51192">
    <property type="entry name" value="HELICASE_ATP_BIND_1"/>
    <property type="match status" value="1"/>
</dbReference>
<dbReference type="CDD" id="cd18799">
    <property type="entry name" value="SF2_C_EcoAI-like"/>
    <property type="match status" value="1"/>
</dbReference>
<dbReference type="Gene3D" id="3.40.50.300">
    <property type="entry name" value="P-loop containing nucleotide triphosphate hydrolases"/>
    <property type="match status" value="2"/>
</dbReference>
<dbReference type="CDD" id="cd18032">
    <property type="entry name" value="DEXHc_RE_I_III_res"/>
    <property type="match status" value="1"/>
</dbReference>
<proteinExistence type="predicted"/>
<dbReference type="InterPro" id="IPR050742">
    <property type="entry name" value="Helicase_Restrict-Modif_Enz"/>
</dbReference>
<dbReference type="PROSITE" id="PS51194">
    <property type="entry name" value="HELICASE_CTER"/>
    <property type="match status" value="1"/>
</dbReference>
<evidence type="ECO:0000259" key="2">
    <source>
        <dbReference type="PROSITE" id="PS51194"/>
    </source>
</evidence>
<dbReference type="SMART" id="SM00490">
    <property type="entry name" value="HELICc"/>
    <property type="match status" value="1"/>
</dbReference>
<dbReference type="Pfam" id="PF00271">
    <property type="entry name" value="Helicase_C"/>
    <property type="match status" value="1"/>
</dbReference>
<dbReference type="SMART" id="SM00487">
    <property type="entry name" value="DEXDc"/>
    <property type="match status" value="1"/>
</dbReference>
<dbReference type="SUPFAM" id="SSF52540">
    <property type="entry name" value="P-loop containing nucleoside triphosphate hydrolases"/>
    <property type="match status" value="1"/>
</dbReference>
<name>A0ABZ0L2X8_9BACL</name>
<keyword evidence="3" id="KW-0067">ATP-binding</keyword>
<dbReference type="InterPro" id="IPR027417">
    <property type="entry name" value="P-loop_NTPase"/>
</dbReference>
<dbReference type="Gene3D" id="3.30.870.10">
    <property type="entry name" value="Endonuclease Chain A"/>
    <property type="match status" value="1"/>
</dbReference>
<reference evidence="3 4" key="1">
    <citation type="submission" date="2023-06" db="EMBL/GenBank/DDBJ databases">
        <title>Sporosarcina sp. nov., isolated from Korean tranditional fermented seafood 'Jeotgal'.</title>
        <authorList>
            <person name="Yang A.I."/>
            <person name="Shin N.-R."/>
        </authorList>
    </citation>
    <scope>NUCLEOTIDE SEQUENCE [LARGE SCALE GENOMIC DNA]</scope>
    <source>
        <strain evidence="3 4">T2O-4</strain>
    </source>
</reference>
<evidence type="ECO:0000313" key="3">
    <source>
        <dbReference type="EMBL" id="WOV86965.1"/>
    </source>
</evidence>
<dbReference type="PANTHER" id="PTHR47396">
    <property type="entry name" value="TYPE I RESTRICTION ENZYME ECOKI R PROTEIN"/>
    <property type="match status" value="1"/>
</dbReference>
<keyword evidence="4" id="KW-1185">Reference proteome</keyword>